<dbReference type="EC" id="2.7.7.65" evidence="2"/>
<dbReference type="PROSITE" id="PS50887">
    <property type="entry name" value="GGDEF"/>
    <property type="match status" value="1"/>
</dbReference>
<dbReference type="InterPro" id="IPR011110">
    <property type="entry name" value="Reg_prop"/>
</dbReference>
<dbReference type="InterPro" id="IPR043128">
    <property type="entry name" value="Rev_trsase/Diguanyl_cyclase"/>
</dbReference>
<dbReference type="STRING" id="336566.ABB30_04815"/>
<dbReference type="PATRIC" id="fig|336566.3.peg.304"/>
<dbReference type="Pfam" id="PF07494">
    <property type="entry name" value="Reg_prop"/>
    <property type="match status" value="1"/>
</dbReference>
<dbReference type="Gene3D" id="2.60.40.10">
    <property type="entry name" value="Immunoglobulins"/>
    <property type="match status" value="1"/>
</dbReference>
<evidence type="ECO:0000256" key="1">
    <source>
        <dbReference type="ARBA" id="ARBA00001946"/>
    </source>
</evidence>
<evidence type="ECO:0000313" key="5">
    <source>
        <dbReference type="EMBL" id="KRG78393.1"/>
    </source>
</evidence>
<protein>
    <recommendedName>
        <fullName evidence="2">diguanylate cyclase</fullName>
        <ecNumber evidence="2">2.7.7.65</ecNumber>
    </recommendedName>
</protein>
<accession>A0A0R0D7Q1</accession>
<evidence type="ECO:0000259" key="4">
    <source>
        <dbReference type="PROSITE" id="PS50887"/>
    </source>
</evidence>
<proteinExistence type="predicted"/>
<comment type="caution">
    <text evidence="5">The sequence shown here is derived from an EMBL/GenBank/DDBJ whole genome shotgun (WGS) entry which is preliminary data.</text>
</comment>
<dbReference type="InterPro" id="IPR011123">
    <property type="entry name" value="Y_Y_Y"/>
</dbReference>
<evidence type="ECO:0000313" key="6">
    <source>
        <dbReference type="Proteomes" id="UP000050956"/>
    </source>
</evidence>
<organism evidence="5 6">
    <name type="scientific">Stenotrophomonas ginsengisoli</name>
    <dbReference type="NCBI Taxonomy" id="336566"/>
    <lineage>
        <taxon>Bacteria</taxon>
        <taxon>Pseudomonadati</taxon>
        <taxon>Pseudomonadota</taxon>
        <taxon>Gammaproteobacteria</taxon>
        <taxon>Lysobacterales</taxon>
        <taxon>Lysobacteraceae</taxon>
        <taxon>Stenotrophomonas</taxon>
    </lineage>
</organism>
<dbReference type="GO" id="GO:1902201">
    <property type="term" value="P:negative regulation of bacterial-type flagellum-dependent cell motility"/>
    <property type="evidence" value="ECO:0007669"/>
    <property type="project" value="TreeGrafter"/>
</dbReference>
<dbReference type="InterPro" id="IPR029787">
    <property type="entry name" value="Nucleotide_cyclase"/>
</dbReference>
<gene>
    <name evidence="5" type="ORF">ABB30_04815</name>
</gene>
<dbReference type="EMBL" id="LDJM01000011">
    <property type="protein sequence ID" value="KRG78393.1"/>
    <property type="molecule type" value="Genomic_DNA"/>
</dbReference>
<dbReference type="InterPro" id="IPR050469">
    <property type="entry name" value="Diguanylate_Cyclase"/>
</dbReference>
<dbReference type="SUPFAM" id="SSF63829">
    <property type="entry name" value="Calcium-dependent phosphotriesterase"/>
    <property type="match status" value="3"/>
</dbReference>
<dbReference type="InterPro" id="IPR000160">
    <property type="entry name" value="GGDEF_dom"/>
</dbReference>
<comment type="cofactor">
    <cofactor evidence="1">
        <name>Mg(2+)</name>
        <dbReference type="ChEBI" id="CHEBI:18420"/>
    </cofactor>
</comment>
<reference evidence="5 6" key="1">
    <citation type="submission" date="2015-05" db="EMBL/GenBank/DDBJ databases">
        <title>Genome sequencing and analysis of members of genus Stenotrophomonas.</title>
        <authorList>
            <person name="Patil P.P."/>
            <person name="Midha S."/>
            <person name="Patil P.B."/>
        </authorList>
    </citation>
    <scope>NUCLEOTIDE SEQUENCE [LARGE SCALE GENOMIC DNA]</scope>
    <source>
        <strain evidence="5 6">DSM 24757</strain>
    </source>
</reference>
<feature type="domain" description="GGDEF" evidence="4">
    <location>
        <begin position="855"/>
        <end position="982"/>
    </location>
</feature>
<dbReference type="InterPro" id="IPR015943">
    <property type="entry name" value="WD40/YVTN_repeat-like_dom_sf"/>
</dbReference>
<keyword evidence="3" id="KW-0812">Transmembrane</keyword>
<dbReference type="FunFam" id="3.30.70.270:FF:000001">
    <property type="entry name" value="Diguanylate cyclase domain protein"/>
    <property type="match status" value="1"/>
</dbReference>
<dbReference type="Pfam" id="PF07495">
    <property type="entry name" value="Y_Y_Y"/>
    <property type="match status" value="1"/>
</dbReference>
<dbReference type="InterPro" id="IPR013783">
    <property type="entry name" value="Ig-like_fold"/>
</dbReference>
<dbReference type="Gene3D" id="2.130.10.10">
    <property type="entry name" value="YVTN repeat-like/Quinoprotein amine dehydrogenase"/>
    <property type="match status" value="2"/>
</dbReference>
<feature type="transmembrane region" description="Helical" evidence="3">
    <location>
        <begin position="758"/>
        <end position="777"/>
    </location>
</feature>
<name>A0A0R0D7Q1_9GAMM</name>
<dbReference type="GO" id="GO:0005886">
    <property type="term" value="C:plasma membrane"/>
    <property type="evidence" value="ECO:0007669"/>
    <property type="project" value="TreeGrafter"/>
</dbReference>
<dbReference type="NCBIfam" id="TIGR00254">
    <property type="entry name" value="GGDEF"/>
    <property type="match status" value="1"/>
</dbReference>
<sequence>MSAAFRASRTGRGRLLPAVWLLVLLAVSWPGAGLAKGLHYGVTRWDMRDGLPHNMVHDIAQDRQGFIWVATWEGVARFNGRSFTVYDNENTEQARLSGVFSLLAEADGSILVGTAVDGIYRHHQGQWRAYGDAALRQLRVEDMLRTADGTLWLSSRHQLYRLDAQGRPQQVDFPSGIEPGQIHALRADGDDLLVASLNGAWQVHNGRARPWGQAQGFAGKQVRQIDRDGAGGWVLACDDGVWRWHADGRSERVVASNRISQAMVDSRQALWVVGNDGQVLRIASDGSRQQLALDGLPSRAFLEDREGLLWLGDSLGLTRLSPGAVRALTQRNGLGDSYVRTVLQTANGSTWIGHASGIQRWQDGALGPLLAMPDTRLSTTVTALAADPHGDGVWAGTYEQGVLRFDGAGRLLQQLPVSYASARSLMVRTLLPTAQGMLVGTPRGLLRLDADGQVQPLGKQLGLGEHAVQVLSRDEQGQIWIGTEAGMAMLRPDGRLRHWQPERDLPAYAVFDFLHDADGTVWVASDSGLLRLRDGALQVYDHHAGLPRDKMFRILDDGHRRLWLSSNQGVFRVARSEFAAFDANRHDLLAVDVIDSSDGMPSSQVNGATWPAGWQHRDGQLMFPTGRGLALIDPELAGRDRNAVPPVVLEQVLVNGVRQPLQAAYRLQQRTNRLSITYAALAFASPHKLRYRYRLLGFERDWVEVGEGTEAVYTNLPPGDYRFQVQAMAMPLDWSRSQRLGSAELAIVQVPVFWQRPLVLATAALLLLLVLFSGWRLRVHHYERRQRRLNALVAQRTEELHRKNVALVAAGRERDELLGRLERLALYDSLTALPNRRAADGYLQQALDQAAASGTPLSVALIDVDHFKQVNDGYGHQVGDRVLAHLGRLLSEPSEGAVFAARQGGEEFLLVMPNTALARGRQRMQVLCAEVAGAQLAQAPAITVSIGVAGYGPGRDQVHTLLAAADANLYRAKEGGRNQVVG</sequence>
<dbReference type="Gene3D" id="3.30.70.270">
    <property type="match status" value="1"/>
</dbReference>
<keyword evidence="3" id="KW-1133">Transmembrane helix</keyword>
<dbReference type="GO" id="GO:0052621">
    <property type="term" value="F:diguanylate cyclase activity"/>
    <property type="evidence" value="ECO:0007669"/>
    <property type="project" value="UniProtKB-EC"/>
</dbReference>
<evidence type="ECO:0000256" key="2">
    <source>
        <dbReference type="ARBA" id="ARBA00012528"/>
    </source>
</evidence>
<dbReference type="SMART" id="SM00267">
    <property type="entry name" value="GGDEF"/>
    <property type="match status" value="1"/>
</dbReference>
<dbReference type="PANTHER" id="PTHR45138">
    <property type="entry name" value="REGULATORY COMPONENTS OF SENSORY TRANSDUCTION SYSTEM"/>
    <property type="match status" value="1"/>
</dbReference>
<dbReference type="SUPFAM" id="SSF55073">
    <property type="entry name" value="Nucleotide cyclase"/>
    <property type="match status" value="1"/>
</dbReference>
<dbReference type="AlphaFoldDB" id="A0A0R0D7Q1"/>
<evidence type="ECO:0000256" key="3">
    <source>
        <dbReference type="SAM" id="Phobius"/>
    </source>
</evidence>
<dbReference type="CDD" id="cd01949">
    <property type="entry name" value="GGDEF"/>
    <property type="match status" value="1"/>
</dbReference>
<dbReference type="GO" id="GO:0043709">
    <property type="term" value="P:cell adhesion involved in single-species biofilm formation"/>
    <property type="evidence" value="ECO:0007669"/>
    <property type="project" value="TreeGrafter"/>
</dbReference>
<dbReference type="PANTHER" id="PTHR45138:SF24">
    <property type="entry name" value="DIGUANYLATE CYCLASE DGCC-RELATED"/>
    <property type="match status" value="1"/>
</dbReference>
<keyword evidence="6" id="KW-1185">Reference proteome</keyword>
<dbReference type="Proteomes" id="UP000050956">
    <property type="component" value="Unassembled WGS sequence"/>
</dbReference>
<dbReference type="Pfam" id="PF00990">
    <property type="entry name" value="GGDEF"/>
    <property type="match status" value="1"/>
</dbReference>
<keyword evidence="3" id="KW-0472">Membrane</keyword>